<dbReference type="InterPro" id="IPR050983">
    <property type="entry name" value="GST_Omega/HSP26"/>
</dbReference>
<accession>A0A7S2Q6N3</accession>
<dbReference type="PANTHER" id="PTHR43968:SF6">
    <property type="entry name" value="GLUTATHIONE S-TRANSFERASE OMEGA"/>
    <property type="match status" value="1"/>
</dbReference>
<organism evidence="4">
    <name type="scientific">Zooxanthella nutricula</name>
    <dbReference type="NCBI Taxonomy" id="1333877"/>
    <lineage>
        <taxon>Eukaryota</taxon>
        <taxon>Sar</taxon>
        <taxon>Alveolata</taxon>
        <taxon>Dinophyceae</taxon>
        <taxon>Peridiniales</taxon>
        <taxon>Peridiniales incertae sedis</taxon>
        <taxon>Zooxanthella</taxon>
    </lineage>
</organism>
<gene>
    <name evidence="4" type="ORF">BRAN1462_LOCUS51960</name>
</gene>
<dbReference type="InterPro" id="IPR040079">
    <property type="entry name" value="Glutathione_S-Trfase"/>
</dbReference>
<dbReference type="Gene3D" id="1.20.1050.10">
    <property type="match status" value="1"/>
</dbReference>
<feature type="region of interest" description="Disordered" evidence="1">
    <location>
        <begin position="1"/>
        <end position="28"/>
    </location>
</feature>
<name>A0A7S2Q6N3_9DINO</name>
<reference evidence="4" key="1">
    <citation type="submission" date="2021-01" db="EMBL/GenBank/DDBJ databases">
        <authorList>
            <person name="Corre E."/>
            <person name="Pelletier E."/>
            <person name="Niang G."/>
            <person name="Scheremetjew M."/>
            <person name="Finn R."/>
            <person name="Kale V."/>
            <person name="Holt S."/>
            <person name="Cochrane G."/>
            <person name="Meng A."/>
            <person name="Brown T."/>
            <person name="Cohen L."/>
        </authorList>
    </citation>
    <scope>NUCLEOTIDE SEQUENCE</scope>
    <source>
        <strain evidence="4">RCC3387</strain>
    </source>
</reference>
<dbReference type="Pfam" id="PF13409">
    <property type="entry name" value="GST_N_2"/>
    <property type="match status" value="1"/>
</dbReference>
<proteinExistence type="predicted"/>
<dbReference type="InterPro" id="IPR010987">
    <property type="entry name" value="Glutathione-S-Trfase_C-like"/>
</dbReference>
<evidence type="ECO:0000259" key="3">
    <source>
        <dbReference type="PROSITE" id="PS50405"/>
    </source>
</evidence>
<sequence length="292" mass="33035">MGCGGSCGASAKSVYVPPPQNGKESQGKAEGRAVFFDMKHSNNAARIRLWLRHKTGMEDLVEVRTLTYADLKGEEFAKVNPLGKVPGLVRADGVTVFESYVILKYLEDKYKDIGPTFTPGNLEAWCLMEQMIRCHDLYVASPNCTAPGFSHSQGAMYLSYGFHGEARGMDLQTRAAKVLELWKQLSWLDANLVGPYLAGDVVSLADFTWFPTTIFMEFMLPRVFGWPDVFRETEGPLPKLAKWWTFISEEPEFKKVRAEIYEFWQEMEEKGQFKHIIDEVAADASGLKFKYP</sequence>
<protein>
    <recommendedName>
        <fullName evidence="5">Glutathione transferase</fullName>
    </recommendedName>
</protein>
<dbReference type="SUPFAM" id="SSF52833">
    <property type="entry name" value="Thioredoxin-like"/>
    <property type="match status" value="1"/>
</dbReference>
<dbReference type="InterPro" id="IPR004045">
    <property type="entry name" value="Glutathione_S-Trfase_N"/>
</dbReference>
<dbReference type="PROSITE" id="PS50404">
    <property type="entry name" value="GST_NTER"/>
    <property type="match status" value="1"/>
</dbReference>
<dbReference type="PROSITE" id="PS50405">
    <property type="entry name" value="GST_CTER"/>
    <property type="match status" value="1"/>
</dbReference>
<dbReference type="GO" id="GO:0005737">
    <property type="term" value="C:cytoplasm"/>
    <property type="evidence" value="ECO:0007669"/>
    <property type="project" value="TreeGrafter"/>
</dbReference>
<evidence type="ECO:0000259" key="2">
    <source>
        <dbReference type="PROSITE" id="PS50404"/>
    </source>
</evidence>
<dbReference type="Pfam" id="PF13410">
    <property type="entry name" value="GST_C_2"/>
    <property type="match status" value="1"/>
</dbReference>
<dbReference type="EMBL" id="HBGW01081832">
    <property type="protein sequence ID" value="CAD9634138.1"/>
    <property type="molecule type" value="Transcribed_RNA"/>
</dbReference>
<dbReference type="AlphaFoldDB" id="A0A7S2Q6N3"/>
<evidence type="ECO:0008006" key="5">
    <source>
        <dbReference type="Google" id="ProtNLM"/>
    </source>
</evidence>
<dbReference type="Gene3D" id="3.40.30.10">
    <property type="entry name" value="Glutaredoxin"/>
    <property type="match status" value="1"/>
</dbReference>
<dbReference type="PANTHER" id="PTHR43968">
    <property type="match status" value="1"/>
</dbReference>
<feature type="domain" description="GST C-terminal" evidence="3">
    <location>
        <begin position="121"/>
        <end position="273"/>
    </location>
</feature>
<dbReference type="SFLD" id="SFLDS00019">
    <property type="entry name" value="Glutathione_Transferase_(cytos"/>
    <property type="match status" value="1"/>
</dbReference>
<evidence type="ECO:0000313" key="4">
    <source>
        <dbReference type="EMBL" id="CAD9634138.1"/>
    </source>
</evidence>
<dbReference type="SUPFAM" id="SSF47616">
    <property type="entry name" value="GST C-terminal domain-like"/>
    <property type="match status" value="1"/>
</dbReference>
<dbReference type="CDD" id="cd00299">
    <property type="entry name" value="GST_C_family"/>
    <property type="match status" value="1"/>
</dbReference>
<feature type="domain" description="GST N-terminal" evidence="2">
    <location>
        <begin position="31"/>
        <end position="114"/>
    </location>
</feature>
<dbReference type="InterPro" id="IPR036282">
    <property type="entry name" value="Glutathione-S-Trfase_C_sf"/>
</dbReference>
<evidence type="ECO:0000256" key="1">
    <source>
        <dbReference type="SAM" id="MobiDB-lite"/>
    </source>
</evidence>
<dbReference type="InterPro" id="IPR036249">
    <property type="entry name" value="Thioredoxin-like_sf"/>
</dbReference>